<dbReference type="EMBL" id="GBXM01013165">
    <property type="protein sequence ID" value="JAH95412.1"/>
    <property type="molecule type" value="Transcribed_RNA"/>
</dbReference>
<organism evidence="1">
    <name type="scientific">Anguilla anguilla</name>
    <name type="common">European freshwater eel</name>
    <name type="synonym">Muraena anguilla</name>
    <dbReference type="NCBI Taxonomy" id="7936"/>
    <lineage>
        <taxon>Eukaryota</taxon>
        <taxon>Metazoa</taxon>
        <taxon>Chordata</taxon>
        <taxon>Craniata</taxon>
        <taxon>Vertebrata</taxon>
        <taxon>Euteleostomi</taxon>
        <taxon>Actinopterygii</taxon>
        <taxon>Neopterygii</taxon>
        <taxon>Teleostei</taxon>
        <taxon>Anguilliformes</taxon>
        <taxon>Anguillidae</taxon>
        <taxon>Anguilla</taxon>
    </lineage>
</organism>
<evidence type="ECO:0000313" key="1">
    <source>
        <dbReference type="EMBL" id="JAH95412.1"/>
    </source>
</evidence>
<proteinExistence type="predicted"/>
<protein>
    <submittedName>
        <fullName evidence="1">Uncharacterized protein</fullName>
    </submittedName>
</protein>
<reference evidence="1" key="2">
    <citation type="journal article" date="2015" name="Fish Shellfish Immunol.">
        <title>Early steps in the European eel (Anguilla anguilla)-Vibrio vulnificus interaction in the gills: Role of the RtxA13 toxin.</title>
        <authorList>
            <person name="Callol A."/>
            <person name="Pajuelo D."/>
            <person name="Ebbesson L."/>
            <person name="Teles M."/>
            <person name="MacKenzie S."/>
            <person name="Amaro C."/>
        </authorList>
    </citation>
    <scope>NUCLEOTIDE SEQUENCE</scope>
</reference>
<name>A0A0E9WY57_ANGAN</name>
<dbReference type="AlphaFoldDB" id="A0A0E9WY57"/>
<accession>A0A0E9WY57</accession>
<reference evidence="1" key="1">
    <citation type="submission" date="2014-11" db="EMBL/GenBank/DDBJ databases">
        <authorList>
            <person name="Amaro Gonzalez C."/>
        </authorList>
    </citation>
    <scope>NUCLEOTIDE SEQUENCE</scope>
</reference>
<sequence length="51" mass="5473">MNINQHFWCCSALGKPCRGDCSGGKVPESKRTLQVLAALRIGPTVGYAIQP</sequence>